<gene>
    <name evidence="1" type="ORF">NCGR_LOCUS42625</name>
</gene>
<keyword evidence="2" id="KW-1185">Reference proteome</keyword>
<dbReference type="PANTHER" id="PTHR47389:SF4">
    <property type="entry name" value="OS09G0436400 PROTEIN"/>
    <property type="match status" value="1"/>
</dbReference>
<evidence type="ECO:0000313" key="1">
    <source>
        <dbReference type="EMBL" id="CAD6259184.1"/>
    </source>
</evidence>
<dbReference type="SUPFAM" id="SSF50156">
    <property type="entry name" value="PDZ domain-like"/>
    <property type="match status" value="1"/>
</dbReference>
<comment type="caution">
    <text evidence="1">The sequence shown here is derived from an EMBL/GenBank/DDBJ whole genome shotgun (WGS) entry which is preliminary data.</text>
</comment>
<name>A0A811QJ11_9POAL</name>
<evidence type="ECO:0000313" key="2">
    <source>
        <dbReference type="Proteomes" id="UP000604825"/>
    </source>
</evidence>
<dbReference type="EMBL" id="CAJGYO010000011">
    <property type="protein sequence ID" value="CAD6259184.1"/>
    <property type="molecule type" value="Genomic_DNA"/>
</dbReference>
<proteinExistence type="predicted"/>
<evidence type="ECO:0008006" key="3">
    <source>
        <dbReference type="Google" id="ProtNLM"/>
    </source>
</evidence>
<protein>
    <recommendedName>
        <fullName evidence="3">PDZ domain-containing protein</fullName>
    </recommendedName>
</protein>
<dbReference type="InterPro" id="IPR036034">
    <property type="entry name" value="PDZ_sf"/>
</dbReference>
<reference evidence="1" key="1">
    <citation type="submission" date="2020-10" db="EMBL/GenBank/DDBJ databases">
        <authorList>
            <person name="Han B."/>
            <person name="Lu T."/>
            <person name="Zhao Q."/>
            <person name="Huang X."/>
            <person name="Zhao Y."/>
        </authorList>
    </citation>
    <scope>NUCLEOTIDE SEQUENCE</scope>
</reference>
<organism evidence="1 2">
    <name type="scientific">Miscanthus lutarioriparius</name>
    <dbReference type="NCBI Taxonomy" id="422564"/>
    <lineage>
        <taxon>Eukaryota</taxon>
        <taxon>Viridiplantae</taxon>
        <taxon>Streptophyta</taxon>
        <taxon>Embryophyta</taxon>
        <taxon>Tracheophyta</taxon>
        <taxon>Spermatophyta</taxon>
        <taxon>Magnoliopsida</taxon>
        <taxon>Liliopsida</taxon>
        <taxon>Poales</taxon>
        <taxon>Poaceae</taxon>
        <taxon>PACMAD clade</taxon>
        <taxon>Panicoideae</taxon>
        <taxon>Andropogonodae</taxon>
        <taxon>Andropogoneae</taxon>
        <taxon>Saccharinae</taxon>
        <taxon>Miscanthus</taxon>
    </lineage>
</organism>
<accession>A0A811QJ11</accession>
<dbReference type="AlphaFoldDB" id="A0A811QJ11"/>
<dbReference type="OrthoDB" id="648161at2759"/>
<dbReference type="PANTHER" id="PTHR47389">
    <property type="entry name" value="OS09G0436400 PROTEIN"/>
    <property type="match status" value="1"/>
</dbReference>
<dbReference type="Proteomes" id="UP000604825">
    <property type="component" value="Unassembled WGS sequence"/>
</dbReference>
<dbReference type="Gene3D" id="2.30.42.10">
    <property type="match status" value="1"/>
</dbReference>
<sequence length="275" mass="30186">MAAAASGEGSTASLLQPDAPSINIPLPPLPLRCPPYPESDNWKALRDWNMGCWRISKLAAKADDRLITNNYAYLLVGTRTLSWDALASLSVSSESDLPLQLPSFGSNPNYGLKSGIGGVVIDHDGNVVGMTFVNSKPSILAISTIITCIEMWLKFSRIARPAHGLRLRTVDLLEVSLQEVISRDSNIHSGYIVDQVEADSTAERLGVRYGDVIVSFDGLRSHTLPRLEDYLLSLGWKFLEKNIDSSSTTDLTLEVYDLLGRIKRNITLPVEFSDP</sequence>